<feature type="region of interest" description="Disordered" evidence="1">
    <location>
        <begin position="233"/>
        <end position="254"/>
    </location>
</feature>
<protein>
    <submittedName>
        <fullName evidence="2">Uncharacterized protein</fullName>
    </submittedName>
</protein>
<evidence type="ECO:0000313" key="3">
    <source>
        <dbReference type="Proteomes" id="UP001164743"/>
    </source>
</evidence>
<feature type="region of interest" description="Disordered" evidence="1">
    <location>
        <begin position="398"/>
        <end position="512"/>
    </location>
</feature>
<dbReference type="GeneID" id="77808949"/>
<evidence type="ECO:0000313" key="2">
    <source>
        <dbReference type="EMBL" id="WAQ83747.1"/>
    </source>
</evidence>
<organism evidence="2 3">
    <name type="scientific">Puccinia triticina</name>
    <dbReference type="NCBI Taxonomy" id="208348"/>
    <lineage>
        <taxon>Eukaryota</taxon>
        <taxon>Fungi</taxon>
        <taxon>Dikarya</taxon>
        <taxon>Basidiomycota</taxon>
        <taxon>Pucciniomycotina</taxon>
        <taxon>Pucciniomycetes</taxon>
        <taxon>Pucciniales</taxon>
        <taxon>Pucciniaceae</taxon>
        <taxon>Puccinia</taxon>
    </lineage>
</organism>
<keyword evidence="3" id="KW-1185">Reference proteome</keyword>
<proteinExistence type="predicted"/>
<dbReference type="EMBL" id="CP110424">
    <property type="protein sequence ID" value="WAQ83747.1"/>
    <property type="molecule type" value="Genomic_DNA"/>
</dbReference>
<sequence length="512" mass="57429">MSSRRSRTTVYISDRELPERFRELTAEGMDTDTRLRYLNQKINQVIQVCNTEARQFHLDIEAVEERINGLLRIIESRGMVGVPNAGEAASVDQEEADVALPAAAEEDPMDVDHTIEPHLPNEGAAPEANDPDTEPIPDNIEPLHGLVAAMKTSIARAVLSTMFNSELLGRITEEEKARLLSAAGIPREELSAFWSLLGTEQQARADSDENFWLQVDKYRRRFIIEQQQLADEVGGPINDPVQGDNDNPVEPAVMDRDADDDRVERAVVDWVEDDDPVEPAVMDRDADDGRVEPPRTIRGARRTVRRAEARIASAAQLLALRDSELLRTFYDEEEDNQAEHRRIQEAWYANREVRMRWEGADFSEDWADVVEEGEGYEDYMNRITGLLELCDMAEEAARRDTEALRDPPTLRVHSPPHEASPPPESIERSEAEASSAPPESIERSEAEASSEASEKTELSQADGAEEDWVDAAEERVITAEEQDFNAVVARIKQNVDDSEPVAGPSSKRARLD</sequence>
<gene>
    <name evidence="2" type="ORF">PtA15_4A195</name>
</gene>
<accession>A0ABY7CIH6</accession>
<dbReference type="Proteomes" id="UP001164743">
    <property type="component" value="Chromosome 4A"/>
</dbReference>
<evidence type="ECO:0000256" key="1">
    <source>
        <dbReference type="SAM" id="MobiDB-lite"/>
    </source>
</evidence>
<feature type="compositionally biased region" description="Basic and acidic residues" evidence="1">
    <location>
        <begin position="440"/>
        <end position="457"/>
    </location>
</feature>
<feature type="region of interest" description="Disordered" evidence="1">
    <location>
        <begin position="115"/>
        <end position="136"/>
    </location>
</feature>
<name>A0ABY7CIH6_9BASI</name>
<reference evidence="2" key="1">
    <citation type="submission" date="2022-10" db="EMBL/GenBank/DDBJ databases">
        <title>Puccinia triticina Genome sequencing and assembly.</title>
        <authorList>
            <person name="Li C."/>
        </authorList>
    </citation>
    <scope>NUCLEOTIDE SEQUENCE</scope>
    <source>
        <strain evidence="2">Pt15</strain>
    </source>
</reference>
<dbReference type="RefSeq" id="XP_053019302.1">
    <property type="nucleotide sequence ID" value="XM_053168054.1"/>
</dbReference>